<feature type="transmembrane region" description="Helical" evidence="1">
    <location>
        <begin position="54"/>
        <end position="72"/>
    </location>
</feature>
<keyword evidence="1" id="KW-0812">Transmembrane</keyword>
<feature type="transmembrane region" description="Helical" evidence="1">
    <location>
        <begin position="12"/>
        <end position="34"/>
    </location>
</feature>
<evidence type="ECO:0000313" key="2">
    <source>
        <dbReference type="EMBL" id="KAK2153993.1"/>
    </source>
</evidence>
<organism evidence="2 3">
    <name type="scientific">Ridgeia piscesae</name>
    <name type="common">Tubeworm</name>
    <dbReference type="NCBI Taxonomy" id="27915"/>
    <lineage>
        <taxon>Eukaryota</taxon>
        <taxon>Metazoa</taxon>
        <taxon>Spiralia</taxon>
        <taxon>Lophotrochozoa</taxon>
        <taxon>Annelida</taxon>
        <taxon>Polychaeta</taxon>
        <taxon>Sedentaria</taxon>
        <taxon>Canalipalpata</taxon>
        <taxon>Sabellida</taxon>
        <taxon>Siboglinidae</taxon>
        <taxon>Ridgeia</taxon>
    </lineage>
</organism>
<reference evidence="2" key="1">
    <citation type="journal article" date="2023" name="Mol. Biol. Evol.">
        <title>Third-Generation Sequencing Reveals the Adaptive Role of the Epigenome in Three Deep-Sea Polychaetes.</title>
        <authorList>
            <person name="Perez M."/>
            <person name="Aroh O."/>
            <person name="Sun Y."/>
            <person name="Lan Y."/>
            <person name="Juniper S.K."/>
            <person name="Young C.R."/>
            <person name="Angers B."/>
            <person name="Qian P.Y."/>
        </authorList>
    </citation>
    <scope>NUCLEOTIDE SEQUENCE</scope>
    <source>
        <strain evidence="2">R07B-5</strain>
    </source>
</reference>
<dbReference type="Proteomes" id="UP001209878">
    <property type="component" value="Unassembled WGS sequence"/>
</dbReference>
<proteinExistence type="predicted"/>
<gene>
    <name evidence="2" type="ORF">NP493_2237g00002</name>
</gene>
<evidence type="ECO:0000313" key="3">
    <source>
        <dbReference type="Proteomes" id="UP001209878"/>
    </source>
</evidence>
<keyword evidence="3" id="KW-1185">Reference proteome</keyword>
<dbReference type="EMBL" id="JAODUO010002232">
    <property type="protein sequence ID" value="KAK2153993.1"/>
    <property type="molecule type" value="Genomic_DNA"/>
</dbReference>
<accession>A0AAD9JIT5</accession>
<name>A0AAD9JIT5_RIDPI</name>
<sequence length="94" mass="10679">MAQQVIGITSFVLYQTAILFDTFVSTVFICSLHVKFSSIITPRNFVCDTCSLFVPFKLMFTVGLCCFLFANMRKLVLFTLSDNLLTLNHISSFF</sequence>
<keyword evidence="1" id="KW-1133">Transmembrane helix</keyword>
<protein>
    <submittedName>
        <fullName evidence="2">Uncharacterized protein</fullName>
    </submittedName>
</protein>
<comment type="caution">
    <text evidence="2">The sequence shown here is derived from an EMBL/GenBank/DDBJ whole genome shotgun (WGS) entry which is preliminary data.</text>
</comment>
<dbReference type="AlphaFoldDB" id="A0AAD9JIT5"/>
<evidence type="ECO:0000256" key="1">
    <source>
        <dbReference type="SAM" id="Phobius"/>
    </source>
</evidence>
<keyword evidence="1" id="KW-0472">Membrane</keyword>